<dbReference type="PANTHER" id="PTHR11132">
    <property type="entry name" value="SOLUTE CARRIER FAMILY 35"/>
    <property type="match status" value="1"/>
</dbReference>
<feature type="transmembrane region" description="Helical" evidence="6">
    <location>
        <begin position="309"/>
        <end position="336"/>
    </location>
</feature>
<name>S8E8K0_FOMSC</name>
<dbReference type="EMBL" id="KE504145">
    <property type="protein sequence ID" value="EPT00963.1"/>
    <property type="molecule type" value="Genomic_DNA"/>
</dbReference>
<evidence type="ECO:0000256" key="3">
    <source>
        <dbReference type="ARBA" id="ARBA00022989"/>
    </source>
</evidence>
<dbReference type="OrthoDB" id="1588579at2759"/>
<proteinExistence type="predicted"/>
<feature type="domain" description="Sugar phosphate transporter" evidence="7">
    <location>
        <begin position="125"/>
        <end position="427"/>
    </location>
</feature>
<evidence type="ECO:0000313" key="8">
    <source>
        <dbReference type="EMBL" id="EPT00963.1"/>
    </source>
</evidence>
<feature type="transmembrane region" description="Helical" evidence="6">
    <location>
        <begin position="188"/>
        <end position="211"/>
    </location>
</feature>
<feature type="compositionally biased region" description="Pro residues" evidence="5">
    <location>
        <begin position="557"/>
        <end position="569"/>
    </location>
</feature>
<organism evidence="8 9">
    <name type="scientific">Fomitopsis schrenkii</name>
    <name type="common">Brown rot fungus</name>
    <dbReference type="NCBI Taxonomy" id="2126942"/>
    <lineage>
        <taxon>Eukaryota</taxon>
        <taxon>Fungi</taxon>
        <taxon>Dikarya</taxon>
        <taxon>Basidiomycota</taxon>
        <taxon>Agaricomycotina</taxon>
        <taxon>Agaricomycetes</taxon>
        <taxon>Polyporales</taxon>
        <taxon>Fomitopsis</taxon>
    </lineage>
</organism>
<feature type="region of interest" description="Disordered" evidence="5">
    <location>
        <begin position="1"/>
        <end position="23"/>
    </location>
</feature>
<evidence type="ECO:0000256" key="5">
    <source>
        <dbReference type="SAM" id="MobiDB-lite"/>
    </source>
</evidence>
<keyword evidence="3 6" id="KW-1133">Transmembrane helix</keyword>
<dbReference type="Pfam" id="PF03151">
    <property type="entry name" value="TPT"/>
    <property type="match status" value="1"/>
</dbReference>
<dbReference type="GO" id="GO:0016020">
    <property type="term" value="C:membrane"/>
    <property type="evidence" value="ECO:0007669"/>
    <property type="project" value="UniProtKB-SubCell"/>
</dbReference>
<feature type="region of interest" description="Disordered" evidence="5">
    <location>
        <begin position="481"/>
        <end position="617"/>
    </location>
</feature>
<keyword evidence="2 6" id="KW-0812">Transmembrane</keyword>
<evidence type="ECO:0000259" key="7">
    <source>
        <dbReference type="Pfam" id="PF03151"/>
    </source>
</evidence>
<dbReference type="Proteomes" id="UP000015241">
    <property type="component" value="Unassembled WGS sequence"/>
</dbReference>
<evidence type="ECO:0000313" key="9">
    <source>
        <dbReference type="Proteomes" id="UP000015241"/>
    </source>
</evidence>
<dbReference type="AlphaFoldDB" id="S8E8K0"/>
<sequence length="617" mass="66544">MDRQRHLAWAPPSTRPTGSPGWKTFDTYEKPPQTGRSASWLASLTPGSARAFFPYRNGAKHPWESPDALHGNASIRLRNIKRTLLRRFSSWTHNGFSRPETLRATSSSAPGLSPSLVPSVSTVQFVLLCALWYTTSALSSNTGKVIMLEFRYPITLTFVQFAFVAGYCLLFMSPLVGFSTLRSPTKAIFHSTVPMGIFQVGGHIFSSMAISRIPVSTVHTIKALSPLFTVAAYALLFGVRYSVKTYISLLPLTIGVILACSSDMSLSNAMGLLCAFGSALIFVTSNIFFKKVMPSNSTVSSHKLDKLNLLFYSSSMAFVLMIPIWICYDLPALLALVNNPTHVAHPSHGHGHHSVVWAFFANGTVHFAQNIIAFILLAQTSPVTYSIASLIKRVAVICIAIVWFAQPVHALQGFGIALTFGGLYMYNQAKSDVEQGERAVRRVAAARNLELPSNRAELMPAPSPAPVPAVNTPVGIASGYGRPHAAPTAAAAPHKSAFAPPPQAPAYPYTRPAPVHIPPPPSSYSQTHETPNLRIKVTPAPTDEKPGAQGSPFELYPSPPPSLDSPPPGTDGAAPWPAPQTPTPTQARPQRRGSMATGHGPPRYHEPAPVRRATVVS</sequence>
<dbReference type="InterPro" id="IPR037185">
    <property type="entry name" value="EmrE-like"/>
</dbReference>
<evidence type="ECO:0000256" key="2">
    <source>
        <dbReference type="ARBA" id="ARBA00022692"/>
    </source>
</evidence>
<dbReference type="InParanoid" id="S8E8K0"/>
<keyword evidence="9" id="KW-1185">Reference proteome</keyword>
<feature type="transmembrane region" description="Helical" evidence="6">
    <location>
        <begin position="270"/>
        <end position="289"/>
    </location>
</feature>
<dbReference type="SUPFAM" id="SSF103481">
    <property type="entry name" value="Multidrug resistance efflux transporter EmrE"/>
    <property type="match status" value="2"/>
</dbReference>
<evidence type="ECO:0000256" key="1">
    <source>
        <dbReference type="ARBA" id="ARBA00004141"/>
    </source>
</evidence>
<accession>S8E8K0</accession>
<comment type="subcellular location">
    <subcellularLocation>
        <location evidence="1">Membrane</location>
        <topology evidence="1">Multi-pass membrane protein</topology>
    </subcellularLocation>
</comment>
<feature type="transmembrane region" description="Helical" evidence="6">
    <location>
        <begin position="223"/>
        <end position="239"/>
    </location>
</feature>
<reference evidence="8 9" key="1">
    <citation type="journal article" date="2012" name="Science">
        <title>The Paleozoic origin of enzymatic lignin decomposition reconstructed from 31 fungal genomes.</title>
        <authorList>
            <person name="Floudas D."/>
            <person name="Binder M."/>
            <person name="Riley R."/>
            <person name="Barry K."/>
            <person name="Blanchette R.A."/>
            <person name="Henrissat B."/>
            <person name="Martinez A.T."/>
            <person name="Otillar R."/>
            <person name="Spatafora J.W."/>
            <person name="Yadav J.S."/>
            <person name="Aerts A."/>
            <person name="Benoit I."/>
            <person name="Boyd A."/>
            <person name="Carlson A."/>
            <person name="Copeland A."/>
            <person name="Coutinho P.M."/>
            <person name="de Vries R.P."/>
            <person name="Ferreira P."/>
            <person name="Findley K."/>
            <person name="Foster B."/>
            <person name="Gaskell J."/>
            <person name="Glotzer D."/>
            <person name="Gorecki P."/>
            <person name="Heitman J."/>
            <person name="Hesse C."/>
            <person name="Hori C."/>
            <person name="Igarashi K."/>
            <person name="Jurgens J.A."/>
            <person name="Kallen N."/>
            <person name="Kersten P."/>
            <person name="Kohler A."/>
            <person name="Kuees U."/>
            <person name="Kumar T.K.A."/>
            <person name="Kuo A."/>
            <person name="LaButti K."/>
            <person name="Larrondo L.F."/>
            <person name="Lindquist E."/>
            <person name="Ling A."/>
            <person name="Lombard V."/>
            <person name="Lucas S."/>
            <person name="Lundell T."/>
            <person name="Martin R."/>
            <person name="McLaughlin D.J."/>
            <person name="Morgenstern I."/>
            <person name="Morin E."/>
            <person name="Murat C."/>
            <person name="Nagy L.G."/>
            <person name="Nolan M."/>
            <person name="Ohm R.A."/>
            <person name="Patyshakuliyeva A."/>
            <person name="Rokas A."/>
            <person name="Ruiz-Duenas F.J."/>
            <person name="Sabat G."/>
            <person name="Salamov A."/>
            <person name="Samejima M."/>
            <person name="Schmutz J."/>
            <person name="Slot J.C."/>
            <person name="St John F."/>
            <person name="Stenlid J."/>
            <person name="Sun H."/>
            <person name="Sun S."/>
            <person name="Syed K."/>
            <person name="Tsang A."/>
            <person name="Wiebenga A."/>
            <person name="Young D."/>
            <person name="Pisabarro A."/>
            <person name="Eastwood D.C."/>
            <person name="Martin F."/>
            <person name="Cullen D."/>
            <person name="Grigoriev I.V."/>
            <person name="Hibbett D.S."/>
        </authorList>
    </citation>
    <scope>NUCLEOTIDE SEQUENCE</scope>
    <source>
        <strain evidence="9">FP-58527</strain>
    </source>
</reference>
<evidence type="ECO:0000256" key="4">
    <source>
        <dbReference type="ARBA" id="ARBA00023136"/>
    </source>
</evidence>
<keyword evidence="4 6" id="KW-0472">Membrane</keyword>
<dbReference type="InterPro" id="IPR050186">
    <property type="entry name" value="TPT_transporter"/>
</dbReference>
<protein>
    <recommendedName>
        <fullName evidence="7">Sugar phosphate transporter domain-containing protein</fullName>
    </recommendedName>
</protein>
<dbReference type="eggNOG" id="KOG1441">
    <property type="taxonomic scope" value="Eukaryota"/>
</dbReference>
<gene>
    <name evidence="8" type="ORF">FOMPIDRAFT_1023518</name>
</gene>
<dbReference type="InterPro" id="IPR004853">
    <property type="entry name" value="Sugar_P_trans_dom"/>
</dbReference>
<dbReference type="HOGENOM" id="CLU_019048_3_1_1"/>
<feature type="compositionally biased region" description="Low complexity" evidence="5">
    <location>
        <begin position="483"/>
        <end position="498"/>
    </location>
</feature>
<feature type="transmembrane region" description="Helical" evidence="6">
    <location>
        <begin position="356"/>
        <end position="378"/>
    </location>
</feature>
<evidence type="ECO:0000256" key="6">
    <source>
        <dbReference type="SAM" id="Phobius"/>
    </source>
</evidence>
<feature type="transmembrane region" description="Helical" evidence="6">
    <location>
        <begin position="154"/>
        <end position="176"/>
    </location>
</feature>